<dbReference type="PANTHER" id="PTHR43872:SF1">
    <property type="entry name" value="MONOOXYGENASE, PUTATIVE (AFU_ORTHOLOGUE AFUA_8G02570)-RELATED"/>
    <property type="match status" value="1"/>
</dbReference>
<dbReference type="InterPro" id="IPR051820">
    <property type="entry name" value="FAD-binding_MO"/>
</dbReference>
<reference evidence="7 8" key="1">
    <citation type="submission" date="2021-07" db="EMBL/GenBank/DDBJ databases">
        <title>Whole Genome Sequence of Nocardia Iowensis.</title>
        <authorList>
            <person name="Lamm A."/>
            <person name="Collins-Fairclough A.M."/>
            <person name="Bunk B."/>
            <person name="Sproer C."/>
        </authorList>
    </citation>
    <scope>NUCLEOTIDE SEQUENCE [LARGE SCALE GENOMIC DNA]</scope>
    <source>
        <strain evidence="7 8">NRRL 5646</strain>
    </source>
</reference>
<protein>
    <submittedName>
        <fullName evidence="7">NAD(P)/FAD-dependent oxidoreductase</fullName>
    </submittedName>
</protein>
<evidence type="ECO:0000256" key="6">
    <source>
        <dbReference type="ARBA" id="ARBA00023033"/>
    </source>
</evidence>
<keyword evidence="6" id="KW-0503">Monooxygenase</keyword>
<dbReference type="EMBL" id="CP078145">
    <property type="protein sequence ID" value="QXN95712.1"/>
    <property type="molecule type" value="Genomic_DNA"/>
</dbReference>
<evidence type="ECO:0000313" key="7">
    <source>
        <dbReference type="EMBL" id="QXN95712.1"/>
    </source>
</evidence>
<gene>
    <name evidence="7" type="ORF">KV110_22725</name>
</gene>
<dbReference type="Pfam" id="PF00743">
    <property type="entry name" value="FMO-like"/>
    <property type="match status" value="1"/>
</dbReference>
<dbReference type="InterPro" id="IPR020946">
    <property type="entry name" value="Flavin_mOase-like"/>
</dbReference>
<evidence type="ECO:0000256" key="3">
    <source>
        <dbReference type="ARBA" id="ARBA00022630"/>
    </source>
</evidence>
<keyword evidence="4" id="KW-0274">FAD</keyword>
<keyword evidence="8" id="KW-1185">Reference proteome</keyword>
<evidence type="ECO:0000256" key="1">
    <source>
        <dbReference type="ARBA" id="ARBA00001974"/>
    </source>
</evidence>
<dbReference type="PANTHER" id="PTHR43872">
    <property type="entry name" value="MONOOXYGENASE, PUTATIVE (AFU_ORTHOLOGUE AFUA_8G02570)-RELATED"/>
    <property type="match status" value="1"/>
</dbReference>
<evidence type="ECO:0000313" key="8">
    <source>
        <dbReference type="Proteomes" id="UP000694257"/>
    </source>
</evidence>
<keyword evidence="5" id="KW-0560">Oxidoreductase</keyword>
<evidence type="ECO:0000256" key="5">
    <source>
        <dbReference type="ARBA" id="ARBA00023002"/>
    </source>
</evidence>
<dbReference type="Proteomes" id="UP000694257">
    <property type="component" value="Chromosome"/>
</dbReference>
<organism evidence="7 8">
    <name type="scientific">Nocardia iowensis</name>
    <dbReference type="NCBI Taxonomy" id="204891"/>
    <lineage>
        <taxon>Bacteria</taxon>
        <taxon>Bacillati</taxon>
        <taxon>Actinomycetota</taxon>
        <taxon>Actinomycetes</taxon>
        <taxon>Mycobacteriales</taxon>
        <taxon>Nocardiaceae</taxon>
        <taxon>Nocardia</taxon>
    </lineage>
</organism>
<name>A0ABX8S391_NOCIO</name>
<keyword evidence="3" id="KW-0285">Flavoprotein</keyword>
<sequence length="492" mass="55426">MPEHVDILIVGAGVSGIGLAYHFQDKLPGKRYLILEGREKIGGTWDLFRYPGIRSDSDLQTFGYSFKPWIGEKSIADGPAILEYITETAREHGIDHHIRFGHQVRTAQWSSADQRWTVTAEYRGQPVTFTADWLLSAAGYYDYDQGYLPKFDGVERFTGTIIHPQHWPEDFDHAGKRIVVIGSGATAVTLVPSLAERAAHVTMVQRTPTYIMSAPAVDPLTRLLRRVLGRTATARIVRQVNIRRDSWLFGVIRFFPDRTKEWIRKSNARQLPPGFDVDKHFTPPYQPWDQRMCLAPDGDFFTAIREGKASVVTDHITTFTENGLLLQSGAELAADVIVTATGLQVVSFGKIRLTVDGKPVVPAETFTYKAMMLTDVPNFSYVFGYPHLSWTLMVELIGGQLTRLIEFMDARGYGLCVPRPPVRGTKERSVADDFSPGYVKRAVQEFPRQAAGKPFELDMDYLLDRKYLLEGPVGDRMRFEPKLPAQQSAQRA</sequence>
<accession>A0ABX8S391</accession>
<proteinExistence type="inferred from homology"/>
<comment type="cofactor">
    <cofactor evidence="1">
        <name>FAD</name>
        <dbReference type="ChEBI" id="CHEBI:57692"/>
    </cofactor>
</comment>
<evidence type="ECO:0000256" key="2">
    <source>
        <dbReference type="ARBA" id="ARBA00010139"/>
    </source>
</evidence>
<dbReference type="Pfam" id="PF13450">
    <property type="entry name" value="NAD_binding_8"/>
    <property type="match status" value="1"/>
</dbReference>
<evidence type="ECO:0000256" key="4">
    <source>
        <dbReference type="ARBA" id="ARBA00022827"/>
    </source>
</evidence>
<comment type="similarity">
    <text evidence="2">Belongs to the FAD-binding monooxygenase family.</text>
</comment>